<organism evidence="3 4">
    <name type="scientific">Mycolicibacterium crocinum</name>
    <dbReference type="NCBI Taxonomy" id="388459"/>
    <lineage>
        <taxon>Bacteria</taxon>
        <taxon>Bacillati</taxon>
        <taxon>Actinomycetota</taxon>
        <taxon>Actinomycetes</taxon>
        <taxon>Mycobacteriales</taxon>
        <taxon>Mycobacteriaceae</taxon>
        <taxon>Mycolicibacterium</taxon>
    </lineage>
</organism>
<evidence type="ECO:0000313" key="3">
    <source>
        <dbReference type="EMBL" id="ULN43376.1"/>
    </source>
</evidence>
<proteinExistence type="predicted"/>
<keyword evidence="2" id="KW-1133">Transmembrane helix</keyword>
<keyword evidence="2" id="KW-0812">Transmembrane</keyword>
<accession>A0ABY3TPI2</accession>
<sequence length="270" mass="28292">MTLFSYSASTTLLADGRPFLLIGELMWTLLFPAVGVLLLVLGLRDRAKARRAQPPYPVGYPPPGYPPPGYPQPGYPPPSYPPVPPRPTAGRGLITAGAILIAVGLAGAVARVADSAGERKAAESFSPPVKIGQCITGEALGSGAIGTNDITSCTDPQGVFEVVSAGVQDAKCPDGKREDTSFARWTNDAYAVCFVPNLLSGHCYAAIHGTPTPGHPNQGNTLEPVDCTDASANFTVVKRVEAADFDLCPPGTKQLMWTMPPRTYCTGPPS</sequence>
<feature type="region of interest" description="Disordered" evidence="1">
    <location>
        <begin position="52"/>
        <end position="86"/>
    </location>
</feature>
<feature type="compositionally biased region" description="Pro residues" evidence="1">
    <location>
        <begin position="54"/>
        <end position="86"/>
    </location>
</feature>
<evidence type="ECO:0000313" key="4">
    <source>
        <dbReference type="Proteomes" id="UP001055337"/>
    </source>
</evidence>
<keyword evidence="4" id="KW-1185">Reference proteome</keyword>
<feature type="transmembrane region" description="Helical" evidence="2">
    <location>
        <begin position="20"/>
        <end position="43"/>
    </location>
</feature>
<protein>
    <submittedName>
        <fullName evidence="3">Uncharacterized protein</fullName>
    </submittedName>
</protein>
<dbReference type="Proteomes" id="UP001055337">
    <property type="component" value="Chromosome"/>
</dbReference>
<evidence type="ECO:0000256" key="2">
    <source>
        <dbReference type="SAM" id="Phobius"/>
    </source>
</evidence>
<evidence type="ECO:0000256" key="1">
    <source>
        <dbReference type="SAM" id="MobiDB-lite"/>
    </source>
</evidence>
<keyword evidence="2" id="KW-0472">Membrane</keyword>
<dbReference type="EMBL" id="CP092362">
    <property type="protein sequence ID" value="ULN43376.1"/>
    <property type="molecule type" value="Genomic_DNA"/>
</dbReference>
<gene>
    <name evidence="3" type="ORF">MI149_10060</name>
</gene>
<reference evidence="3" key="1">
    <citation type="submission" date="2022-08" db="EMBL/GenBank/DDBJ databases">
        <title>Whole genome sequencing of non-tuberculosis mycobacteria type-strains.</title>
        <authorList>
            <person name="Igarashi Y."/>
            <person name="Osugi A."/>
            <person name="Mitarai S."/>
        </authorList>
    </citation>
    <scope>NUCLEOTIDE SEQUENCE</scope>
    <source>
        <strain evidence="3">JCM 16369</strain>
    </source>
</reference>
<dbReference type="RefSeq" id="WP_240179642.1">
    <property type="nucleotide sequence ID" value="NZ_CP092362.2"/>
</dbReference>
<name>A0ABY3TPI2_9MYCO</name>